<dbReference type="Proteomes" id="UP000540191">
    <property type="component" value="Unassembled WGS sequence"/>
</dbReference>
<gene>
    <name evidence="1" type="ORF">HDA30_001343</name>
</gene>
<proteinExistence type="predicted"/>
<protein>
    <submittedName>
        <fullName evidence="1">Uncharacterized protein</fullName>
    </submittedName>
</protein>
<dbReference type="AlphaFoldDB" id="A0A7W7GPE5"/>
<organism evidence="1 2">
    <name type="scientific">Micrococcus cohnii</name>
    <dbReference type="NCBI Taxonomy" id="993416"/>
    <lineage>
        <taxon>Bacteria</taxon>
        <taxon>Bacillati</taxon>
        <taxon>Actinomycetota</taxon>
        <taxon>Actinomycetes</taxon>
        <taxon>Micrococcales</taxon>
        <taxon>Micrococcaceae</taxon>
        <taxon>Micrococcus</taxon>
    </lineage>
</organism>
<evidence type="ECO:0000313" key="1">
    <source>
        <dbReference type="EMBL" id="MBB4735835.1"/>
    </source>
</evidence>
<comment type="caution">
    <text evidence="1">The sequence shown here is derived from an EMBL/GenBank/DDBJ whole genome shotgun (WGS) entry which is preliminary data.</text>
</comment>
<evidence type="ECO:0000313" key="2">
    <source>
        <dbReference type="Proteomes" id="UP000540191"/>
    </source>
</evidence>
<dbReference type="EMBL" id="JACHNA010000001">
    <property type="protein sequence ID" value="MBB4735835.1"/>
    <property type="molecule type" value="Genomic_DNA"/>
</dbReference>
<sequence length="89" mass="9736">MTQQYPAPFEFHNVTTMVQVEMTADLSTLRADGKIVVAGDTARSSAWADVTITDDDFEGEQRFSVNLAQARMMAAYFLNVADAIEAAAE</sequence>
<keyword evidence="2" id="KW-1185">Reference proteome</keyword>
<accession>A0A7W7GPE5</accession>
<dbReference type="RefSeq" id="WP_184241469.1">
    <property type="nucleotide sequence ID" value="NZ_JACHNA010000001.1"/>
</dbReference>
<name>A0A7W7GPE5_9MICC</name>
<reference evidence="1 2" key="1">
    <citation type="submission" date="2020-08" db="EMBL/GenBank/DDBJ databases">
        <title>Sequencing the genomes of 1000 actinobacteria strains.</title>
        <authorList>
            <person name="Klenk H.-P."/>
        </authorList>
    </citation>
    <scope>NUCLEOTIDE SEQUENCE [LARGE SCALE GENOMIC DNA]</scope>
    <source>
        <strain evidence="1 2">DSM 23974</strain>
    </source>
</reference>